<gene>
    <name evidence="1" type="ORF">QWZ12_10230</name>
</gene>
<evidence type="ECO:0000313" key="2">
    <source>
        <dbReference type="Proteomes" id="UP001224644"/>
    </source>
</evidence>
<proteinExistence type="predicted"/>
<dbReference type="EMBL" id="JAUFPX010000006">
    <property type="protein sequence ID" value="MDN3590989.1"/>
    <property type="molecule type" value="Genomic_DNA"/>
</dbReference>
<accession>A0ABT8BFT9</accession>
<dbReference type="RefSeq" id="WP_238222340.1">
    <property type="nucleotide sequence ID" value="NZ_BPQD01000003.1"/>
</dbReference>
<dbReference type="SUPFAM" id="SSF48452">
    <property type="entry name" value="TPR-like"/>
    <property type="match status" value="1"/>
</dbReference>
<evidence type="ECO:0000313" key="1">
    <source>
        <dbReference type="EMBL" id="MDN3590989.1"/>
    </source>
</evidence>
<protein>
    <submittedName>
        <fullName evidence="1">Uncharacterized protein</fullName>
    </submittedName>
</protein>
<comment type="caution">
    <text evidence="1">The sequence shown here is derived from an EMBL/GenBank/DDBJ whole genome shotgun (WGS) entry which is preliminary data.</text>
</comment>
<dbReference type="InterPro" id="IPR011990">
    <property type="entry name" value="TPR-like_helical_dom_sf"/>
</dbReference>
<sequence>MTSPRILMAVIVAICLAAGYLARSGPEERIATLVRDGRRAEASREIDAVLAGGQAKAPMLMTLAHLQDALGDPKHATETMELYRLARPDDTVALDWLINRYEGSEDPEGLADALAARLHAKPERETLLRLTALHRYAGRFADERAVLQAYARLRPLDPPQILRLAALLAAEGRDAEAITVLREDDTEAAGDAERRRTLLFTLLIQAGHHAEAAERAQTWLARWKKPWLATQFTLRLARNAPTDVAARLARTSAYQYPEGGLYLARTLGEQGSRGVAEAVLADWPWPNTRLTVREVQSFVEVAAIFGRPAHLWEAFARVRAQPAESAAQAAFAEALAGQYGDGAVLGLQPPLAIDLLRERPVFGARIALATGRRPLAQQLLAGVDPGALSVAERSGWSTLLRMAFGPLRAFEILDALRRRGDLPPSLQAAYLGLGAEVGRMGARRSILAEVNQIGRVPQ</sequence>
<reference evidence="2" key="1">
    <citation type="journal article" date="2019" name="Int. J. Syst. Evol. Microbiol.">
        <title>The Global Catalogue of Microorganisms (GCM) 10K type strain sequencing project: providing services to taxonomists for standard genome sequencing and annotation.</title>
        <authorList>
            <consortium name="The Broad Institute Genomics Platform"/>
            <consortium name="The Broad Institute Genome Sequencing Center for Infectious Disease"/>
            <person name="Wu L."/>
            <person name="Ma J."/>
        </authorList>
    </citation>
    <scope>NUCLEOTIDE SEQUENCE [LARGE SCALE GENOMIC DNA]</scope>
    <source>
        <strain evidence="2">CECT 7069</strain>
    </source>
</reference>
<keyword evidence="2" id="KW-1185">Reference proteome</keyword>
<dbReference type="Gene3D" id="1.25.40.10">
    <property type="entry name" value="Tetratricopeptide repeat domain"/>
    <property type="match status" value="1"/>
</dbReference>
<dbReference type="Proteomes" id="UP001224644">
    <property type="component" value="Unassembled WGS sequence"/>
</dbReference>
<name>A0ABT8BFT9_9HYPH</name>
<organism evidence="1 2">
    <name type="scientific">Methylobacterium adhaesivum</name>
    <dbReference type="NCBI Taxonomy" id="333297"/>
    <lineage>
        <taxon>Bacteria</taxon>
        <taxon>Pseudomonadati</taxon>
        <taxon>Pseudomonadota</taxon>
        <taxon>Alphaproteobacteria</taxon>
        <taxon>Hyphomicrobiales</taxon>
        <taxon>Methylobacteriaceae</taxon>
        <taxon>Methylobacterium</taxon>
    </lineage>
</organism>